<organism evidence="8 9">
    <name type="scientific">Fusarium sarcochroum</name>
    <dbReference type="NCBI Taxonomy" id="1208366"/>
    <lineage>
        <taxon>Eukaryota</taxon>
        <taxon>Fungi</taxon>
        <taxon>Dikarya</taxon>
        <taxon>Ascomycota</taxon>
        <taxon>Pezizomycotina</taxon>
        <taxon>Sordariomycetes</taxon>
        <taxon>Hypocreomycetidae</taxon>
        <taxon>Hypocreales</taxon>
        <taxon>Nectriaceae</taxon>
        <taxon>Fusarium</taxon>
        <taxon>Fusarium lateritium species complex</taxon>
    </lineage>
</organism>
<accession>A0A8H4TVH7</accession>
<evidence type="ECO:0000313" key="8">
    <source>
        <dbReference type="EMBL" id="KAF4964896.1"/>
    </source>
</evidence>
<evidence type="ECO:0000256" key="5">
    <source>
        <dbReference type="RuleBase" id="RU361277"/>
    </source>
</evidence>
<name>A0A8H4TVH7_9HYPO</name>
<proteinExistence type="inferred from homology"/>
<feature type="domain" description="Alcohol dehydrogenase-like N-terminal" evidence="7">
    <location>
        <begin position="36"/>
        <end position="122"/>
    </location>
</feature>
<dbReference type="InterPro" id="IPR002328">
    <property type="entry name" value="ADH_Zn_CS"/>
</dbReference>
<keyword evidence="3" id="KW-0560">Oxidoreductase</keyword>
<gene>
    <name evidence="8" type="ORF">FSARC_7241</name>
</gene>
<dbReference type="InterPro" id="IPR013149">
    <property type="entry name" value="ADH-like_C"/>
</dbReference>
<dbReference type="InterPro" id="IPR036291">
    <property type="entry name" value="NAD(P)-bd_dom_sf"/>
</dbReference>
<comment type="similarity">
    <text evidence="5">Belongs to the zinc-containing alcohol dehydrogenase family.</text>
</comment>
<dbReference type="Gene3D" id="3.40.50.720">
    <property type="entry name" value="NAD(P)-binding Rossmann-like Domain"/>
    <property type="match status" value="1"/>
</dbReference>
<evidence type="ECO:0000259" key="7">
    <source>
        <dbReference type="Pfam" id="PF08240"/>
    </source>
</evidence>
<sequence>MPPADTQAQRVAVALVVATANGGFEPREVYLGEVRSNEILIRMVATGICHTDFSGQNGTIPVPMPVILGHEGAGVVEEVGAQVKHVQVGDHVLLSFPACETCTSCRKGQPAHCEEGPRLIFGGARLDNSTPFSLADGQRVHSFFGQSSFSSRSIVNGYCATSIDKDLPLSVLCPFGCSIQTGAGTVLNILSPTVDSSVVVYGAGSVGLAGIIAAANLTPATKIIAVDICDEKLLLAQRLGATHAINSSKEDVVRAIRHLTNGDGSSHAFDTTGIKAVIENMFEASANGARIASVASPPKGEPIHIEVSTWIGRGLVYSAVSQGSAVPRLVSARRKLNIPCVNLLILMYRHKFLPALVEFWKQGRLPVDEMVTEYSWKDFAKMQEDVRQGVCVKPVLIWDL</sequence>
<comment type="caution">
    <text evidence="8">The sequence shown here is derived from an EMBL/GenBank/DDBJ whole genome shotgun (WGS) entry which is preliminary data.</text>
</comment>
<dbReference type="InterPro" id="IPR013154">
    <property type="entry name" value="ADH-like_N"/>
</dbReference>
<reference evidence="8" key="1">
    <citation type="journal article" date="2020" name="BMC Genomics">
        <title>Correction to: Identification and distribution of gene clusters required for synthesis of sphingolipid metabolism inhibitors in diverse species of the filamentous fungus Fusarium.</title>
        <authorList>
            <person name="Kim H.S."/>
            <person name="Lohmar J.M."/>
            <person name="Busman M."/>
            <person name="Brown D.W."/>
            <person name="Naumann T.A."/>
            <person name="Divon H.H."/>
            <person name="Lysoe E."/>
            <person name="Uhlig S."/>
            <person name="Proctor R.H."/>
        </authorList>
    </citation>
    <scope>NUCLEOTIDE SEQUENCE</scope>
    <source>
        <strain evidence="8">NRRL 20472</strain>
    </source>
</reference>
<evidence type="ECO:0000256" key="2">
    <source>
        <dbReference type="ARBA" id="ARBA00022833"/>
    </source>
</evidence>
<comment type="cofactor">
    <cofactor evidence="5">
        <name>Zn(2+)</name>
        <dbReference type="ChEBI" id="CHEBI:29105"/>
    </cofactor>
</comment>
<keyword evidence="9" id="KW-1185">Reference proteome</keyword>
<dbReference type="SUPFAM" id="SSF50129">
    <property type="entry name" value="GroES-like"/>
    <property type="match status" value="1"/>
</dbReference>
<feature type="domain" description="Alcohol dehydrogenase-like C-terminal" evidence="6">
    <location>
        <begin position="206"/>
        <end position="307"/>
    </location>
</feature>
<evidence type="ECO:0000256" key="4">
    <source>
        <dbReference type="ARBA" id="ARBA00023027"/>
    </source>
</evidence>
<protein>
    <recommendedName>
        <fullName evidence="10">Alcohol dehydrogenase</fullName>
    </recommendedName>
</protein>
<keyword evidence="4" id="KW-0520">NAD</keyword>
<evidence type="ECO:0000313" key="9">
    <source>
        <dbReference type="Proteomes" id="UP000622797"/>
    </source>
</evidence>
<dbReference type="GO" id="GO:0051903">
    <property type="term" value="F:S-(hydroxymethyl)glutathione dehydrogenase [NAD(P)+] activity"/>
    <property type="evidence" value="ECO:0007669"/>
    <property type="project" value="TreeGrafter"/>
</dbReference>
<evidence type="ECO:0008006" key="10">
    <source>
        <dbReference type="Google" id="ProtNLM"/>
    </source>
</evidence>
<dbReference type="Pfam" id="PF08240">
    <property type="entry name" value="ADH_N"/>
    <property type="match status" value="1"/>
</dbReference>
<dbReference type="InterPro" id="IPR011032">
    <property type="entry name" value="GroES-like_sf"/>
</dbReference>
<evidence type="ECO:0000259" key="6">
    <source>
        <dbReference type="Pfam" id="PF00107"/>
    </source>
</evidence>
<dbReference type="PANTHER" id="PTHR43880">
    <property type="entry name" value="ALCOHOL DEHYDROGENASE"/>
    <property type="match status" value="1"/>
</dbReference>
<dbReference type="GO" id="GO:0008270">
    <property type="term" value="F:zinc ion binding"/>
    <property type="evidence" value="ECO:0007669"/>
    <property type="project" value="InterPro"/>
</dbReference>
<dbReference type="PANTHER" id="PTHR43880:SF12">
    <property type="entry name" value="ALCOHOL DEHYDROGENASE CLASS-3"/>
    <property type="match status" value="1"/>
</dbReference>
<dbReference type="EMBL" id="JABEXW010000384">
    <property type="protein sequence ID" value="KAF4964896.1"/>
    <property type="molecule type" value="Genomic_DNA"/>
</dbReference>
<keyword evidence="1 5" id="KW-0479">Metal-binding</keyword>
<dbReference type="OrthoDB" id="1560166at2759"/>
<dbReference type="AlphaFoldDB" id="A0A8H4TVH7"/>
<dbReference type="GO" id="GO:0005829">
    <property type="term" value="C:cytosol"/>
    <property type="evidence" value="ECO:0007669"/>
    <property type="project" value="TreeGrafter"/>
</dbReference>
<evidence type="ECO:0000256" key="1">
    <source>
        <dbReference type="ARBA" id="ARBA00022723"/>
    </source>
</evidence>
<dbReference type="Proteomes" id="UP000622797">
    <property type="component" value="Unassembled WGS sequence"/>
</dbReference>
<dbReference type="Pfam" id="PF00107">
    <property type="entry name" value="ADH_zinc_N"/>
    <property type="match status" value="1"/>
</dbReference>
<keyword evidence="2 5" id="KW-0862">Zinc</keyword>
<dbReference type="CDD" id="cd08278">
    <property type="entry name" value="benzyl_alcohol_DH"/>
    <property type="match status" value="1"/>
</dbReference>
<reference evidence="8" key="2">
    <citation type="submission" date="2020-05" db="EMBL/GenBank/DDBJ databases">
        <authorList>
            <person name="Kim H.-S."/>
            <person name="Proctor R.H."/>
            <person name="Brown D.W."/>
        </authorList>
    </citation>
    <scope>NUCLEOTIDE SEQUENCE</scope>
    <source>
        <strain evidence="8">NRRL 20472</strain>
    </source>
</reference>
<dbReference type="PROSITE" id="PS00059">
    <property type="entry name" value="ADH_ZINC"/>
    <property type="match status" value="1"/>
</dbReference>
<evidence type="ECO:0000256" key="3">
    <source>
        <dbReference type="ARBA" id="ARBA00023002"/>
    </source>
</evidence>
<dbReference type="SUPFAM" id="SSF51735">
    <property type="entry name" value="NAD(P)-binding Rossmann-fold domains"/>
    <property type="match status" value="1"/>
</dbReference>
<dbReference type="GO" id="GO:0046294">
    <property type="term" value="P:formaldehyde catabolic process"/>
    <property type="evidence" value="ECO:0007669"/>
    <property type="project" value="TreeGrafter"/>
</dbReference>
<dbReference type="Gene3D" id="3.90.180.10">
    <property type="entry name" value="Medium-chain alcohol dehydrogenases, catalytic domain"/>
    <property type="match status" value="1"/>
</dbReference>